<dbReference type="Proteomes" id="UP000270094">
    <property type="component" value="Unassembled WGS sequence"/>
</dbReference>
<dbReference type="EMBL" id="UYYB01104696">
    <property type="protein sequence ID" value="VDM79310.1"/>
    <property type="molecule type" value="Genomic_DNA"/>
</dbReference>
<gene>
    <name evidence="1" type="ORF">SVUK_LOCUS14308</name>
</gene>
<keyword evidence="2" id="KW-1185">Reference proteome</keyword>
<evidence type="ECO:0000313" key="1">
    <source>
        <dbReference type="EMBL" id="VDM79310.1"/>
    </source>
</evidence>
<proteinExistence type="predicted"/>
<organism evidence="1 2">
    <name type="scientific">Strongylus vulgaris</name>
    <name type="common">Blood worm</name>
    <dbReference type="NCBI Taxonomy" id="40348"/>
    <lineage>
        <taxon>Eukaryota</taxon>
        <taxon>Metazoa</taxon>
        <taxon>Ecdysozoa</taxon>
        <taxon>Nematoda</taxon>
        <taxon>Chromadorea</taxon>
        <taxon>Rhabditida</taxon>
        <taxon>Rhabditina</taxon>
        <taxon>Rhabditomorpha</taxon>
        <taxon>Strongyloidea</taxon>
        <taxon>Strongylidae</taxon>
        <taxon>Strongylus</taxon>
    </lineage>
</organism>
<accession>A0A3P7J1H1</accession>
<dbReference type="AlphaFoldDB" id="A0A3P7J1H1"/>
<evidence type="ECO:0000313" key="2">
    <source>
        <dbReference type="Proteomes" id="UP000270094"/>
    </source>
</evidence>
<name>A0A3P7J1H1_STRVU</name>
<reference evidence="1 2" key="1">
    <citation type="submission" date="2018-11" db="EMBL/GenBank/DDBJ databases">
        <authorList>
            <consortium name="Pathogen Informatics"/>
        </authorList>
    </citation>
    <scope>NUCLEOTIDE SEQUENCE [LARGE SCALE GENOMIC DNA]</scope>
</reference>
<protein>
    <submittedName>
        <fullName evidence="1">Uncharacterized protein</fullName>
    </submittedName>
</protein>
<sequence length="71" mass="8328">MKGKADEAEQLKLFQRIWDTKCQDCRLCIQTGCKEEGKDVRLRKLDYHTTSPQNEILVPREDLKAMSEETK</sequence>